<dbReference type="EMBL" id="JAUDZE010000001">
    <property type="protein sequence ID" value="MDN0012665.1"/>
    <property type="molecule type" value="Genomic_DNA"/>
</dbReference>
<evidence type="ECO:0000259" key="8">
    <source>
        <dbReference type="Pfam" id="PF02753"/>
    </source>
</evidence>
<dbReference type="SUPFAM" id="SSF49354">
    <property type="entry name" value="PapD-like"/>
    <property type="match status" value="1"/>
</dbReference>
<evidence type="ECO:0000313" key="10">
    <source>
        <dbReference type="Proteomes" id="UP001168524"/>
    </source>
</evidence>
<organism evidence="9 10">
    <name type="scientific">Acinetobacter thutiue</name>
    <dbReference type="NCBI Taxonomy" id="2998078"/>
    <lineage>
        <taxon>Bacteria</taxon>
        <taxon>Pseudomonadati</taxon>
        <taxon>Pseudomonadota</taxon>
        <taxon>Gammaproteobacteria</taxon>
        <taxon>Moraxellales</taxon>
        <taxon>Moraxellaceae</taxon>
        <taxon>Acinetobacter</taxon>
    </lineage>
</organism>
<feature type="domain" description="Pili assembly chaperone C-terminal" evidence="8">
    <location>
        <begin position="175"/>
        <end position="238"/>
    </location>
</feature>
<name>A0ABT7WJ19_9GAMM</name>
<dbReference type="InterPro" id="IPR050643">
    <property type="entry name" value="Periplasmic_pilus_chap"/>
</dbReference>
<dbReference type="PANTHER" id="PTHR30251">
    <property type="entry name" value="PILUS ASSEMBLY CHAPERONE"/>
    <property type="match status" value="1"/>
</dbReference>
<dbReference type="Pfam" id="PF02753">
    <property type="entry name" value="PapD_C"/>
    <property type="match status" value="1"/>
</dbReference>
<evidence type="ECO:0000256" key="1">
    <source>
        <dbReference type="ARBA" id="ARBA00004418"/>
    </source>
</evidence>
<comment type="caution">
    <text evidence="9">The sequence shown here is derived from an EMBL/GenBank/DDBJ whole genome shotgun (WGS) entry which is preliminary data.</text>
</comment>
<comment type="subcellular location">
    <subcellularLocation>
        <location evidence="1">Periplasm</location>
    </subcellularLocation>
</comment>
<proteinExistence type="inferred from homology"/>
<evidence type="ECO:0000256" key="6">
    <source>
        <dbReference type="SAM" id="SignalP"/>
    </source>
</evidence>
<keyword evidence="4" id="KW-0574">Periplasm</keyword>
<dbReference type="InterPro" id="IPR016147">
    <property type="entry name" value="Pili_assmbl_chaperone_N"/>
</dbReference>
<dbReference type="InterPro" id="IPR016148">
    <property type="entry name" value="Pili_assmbl_chaperone_C"/>
</dbReference>
<protein>
    <submittedName>
        <fullName evidence="9">Molecular chaperone</fullName>
    </submittedName>
</protein>
<evidence type="ECO:0000256" key="5">
    <source>
        <dbReference type="ARBA" id="ARBA00023186"/>
    </source>
</evidence>
<accession>A0ABT7WJ19</accession>
<evidence type="ECO:0000256" key="4">
    <source>
        <dbReference type="ARBA" id="ARBA00022764"/>
    </source>
</evidence>
<dbReference type="Pfam" id="PF00345">
    <property type="entry name" value="PapD_N"/>
    <property type="match status" value="1"/>
</dbReference>
<dbReference type="RefSeq" id="WP_267978963.1">
    <property type="nucleotide sequence ID" value="NZ_JAPQKF010000001.1"/>
</dbReference>
<dbReference type="SUPFAM" id="SSF49584">
    <property type="entry name" value="Periplasmic chaperone C-domain"/>
    <property type="match status" value="1"/>
</dbReference>
<keyword evidence="10" id="KW-1185">Reference proteome</keyword>
<keyword evidence="5" id="KW-0143">Chaperone</keyword>
<feature type="chain" id="PRO_5045369876" evidence="6">
    <location>
        <begin position="26"/>
        <end position="246"/>
    </location>
</feature>
<evidence type="ECO:0000256" key="3">
    <source>
        <dbReference type="ARBA" id="ARBA00022729"/>
    </source>
</evidence>
<feature type="domain" description="Pili assembly chaperone N-terminal" evidence="7">
    <location>
        <begin position="26"/>
        <end position="149"/>
    </location>
</feature>
<dbReference type="InterPro" id="IPR001829">
    <property type="entry name" value="Pili_assmbl_chaperone_bac"/>
</dbReference>
<reference evidence="9" key="1">
    <citation type="submission" date="2023-06" db="EMBL/GenBank/DDBJ databases">
        <title>Two novel species of Acinetobacter isolated from motorbike repairing workshop in Vietnam.</title>
        <authorList>
            <person name="Le N.T.T."/>
        </authorList>
    </citation>
    <scope>NUCLEOTIDE SEQUENCE</scope>
    <source>
        <strain evidence="9">VNH17</strain>
    </source>
</reference>
<evidence type="ECO:0000313" key="9">
    <source>
        <dbReference type="EMBL" id="MDN0012665.1"/>
    </source>
</evidence>
<dbReference type="InterPro" id="IPR008962">
    <property type="entry name" value="PapD-like_sf"/>
</dbReference>
<dbReference type="PRINTS" id="PR00969">
    <property type="entry name" value="CHAPERONPILI"/>
</dbReference>
<dbReference type="InterPro" id="IPR013783">
    <property type="entry name" value="Ig-like_fold"/>
</dbReference>
<evidence type="ECO:0000259" key="7">
    <source>
        <dbReference type="Pfam" id="PF00345"/>
    </source>
</evidence>
<gene>
    <name evidence="9" type="ORF">QTA56_00225</name>
</gene>
<comment type="similarity">
    <text evidence="2">Belongs to the periplasmic pilus chaperone family.</text>
</comment>
<dbReference type="PANTHER" id="PTHR30251:SF25">
    <property type="entry name" value="FIMBRIAE CHAPARONE"/>
    <property type="match status" value="1"/>
</dbReference>
<dbReference type="InterPro" id="IPR036316">
    <property type="entry name" value="Pili_assmbl_chap_C_dom_sf"/>
</dbReference>
<feature type="signal peptide" evidence="6">
    <location>
        <begin position="1"/>
        <end position="25"/>
    </location>
</feature>
<sequence>MIMIRYMVLAFLLFCQMFGITMAYAGVTMAGTRVVFPAESKDQSLQFSNKDNLPFLVQIWVDQGNDQSTPETADAPFMVNPQVFRINPQAGQTARLFYTGDGQLPKDRESIYYLNFKQIPAMSKDAVDQNKLVLIVKNRFKIFYRPKTIVGKVEDVPKQLRYRLQQDAKGIWLQINNPTGYYANLTQAFIKVGEQTTEMPIGMVAPKSSEKWLVQKNMTHTASATVTVTLVTDYGAYTKYDLIAQP</sequence>
<keyword evidence="3 6" id="KW-0732">Signal</keyword>
<evidence type="ECO:0000256" key="2">
    <source>
        <dbReference type="ARBA" id="ARBA00007399"/>
    </source>
</evidence>
<dbReference type="Gene3D" id="2.60.40.10">
    <property type="entry name" value="Immunoglobulins"/>
    <property type="match status" value="2"/>
</dbReference>
<dbReference type="Proteomes" id="UP001168524">
    <property type="component" value="Unassembled WGS sequence"/>
</dbReference>